<dbReference type="EMBL" id="VJZD01000073">
    <property type="protein sequence ID" value="MPY33394.1"/>
    <property type="molecule type" value="Genomic_DNA"/>
</dbReference>
<organism evidence="1 2">
    <name type="scientific">Streptomyces adustus</name>
    <dbReference type="NCBI Taxonomy" id="1609272"/>
    <lineage>
        <taxon>Bacteria</taxon>
        <taxon>Bacillati</taxon>
        <taxon>Actinomycetota</taxon>
        <taxon>Actinomycetes</taxon>
        <taxon>Kitasatosporales</taxon>
        <taxon>Streptomycetaceae</taxon>
        <taxon>Streptomyces</taxon>
    </lineage>
</organism>
<reference evidence="1 2" key="1">
    <citation type="submission" date="2019-07" db="EMBL/GenBank/DDBJ databases">
        <title>New species of Amycolatopsis and Streptomyces.</title>
        <authorList>
            <person name="Duangmal K."/>
            <person name="Teo W.F.A."/>
            <person name="Lipun K."/>
        </authorList>
    </citation>
    <scope>NUCLEOTIDE SEQUENCE [LARGE SCALE GENOMIC DNA]</scope>
    <source>
        <strain evidence="1 2">NBRC 109810</strain>
    </source>
</reference>
<dbReference type="InterPro" id="IPR032710">
    <property type="entry name" value="NTF2-like_dom_sf"/>
</dbReference>
<proteinExistence type="predicted"/>
<evidence type="ECO:0000313" key="1">
    <source>
        <dbReference type="EMBL" id="MPY33394.1"/>
    </source>
</evidence>
<gene>
    <name evidence="1" type="ORF">FNH09_19645</name>
</gene>
<dbReference type="AlphaFoldDB" id="A0A5N8VH29"/>
<dbReference type="Proteomes" id="UP000325849">
    <property type="component" value="Unassembled WGS sequence"/>
</dbReference>
<sequence>MTDSTVRIDISDLPAVVQQFLTALDARDTTAVIGILTPQASVTDEGHTHTGIPSITDWIADAASEFTYTTTPVAAERTGTHQFTLTQHLEGDFPGGSADLNYRFTLEGTQISSLVIAP</sequence>
<dbReference type="SUPFAM" id="SSF54427">
    <property type="entry name" value="NTF2-like"/>
    <property type="match status" value="1"/>
</dbReference>
<name>A0A5N8VH29_9ACTN</name>
<accession>A0A5N8VH29</accession>
<dbReference type="OrthoDB" id="8684708at2"/>
<dbReference type="RefSeq" id="WP_152889753.1">
    <property type="nucleotide sequence ID" value="NZ_VJZD01000073.1"/>
</dbReference>
<dbReference type="Gene3D" id="3.10.450.50">
    <property type="match status" value="1"/>
</dbReference>
<keyword evidence="2" id="KW-1185">Reference proteome</keyword>
<evidence type="ECO:0000313" key="2">
    <source>
        <dbReference type="Proteomes" id="UP000325849"/>
    </source>
</evidence>
<protein>
    <submittedName>
        <fullName evidence="1">Nuclear transport factor 2 family protein</fullName>
    </submittedName>
</protein>
<comment type="caution">
    <text evidence="1">The sequence shown here is derived from an EMBL/GenBank/DDBJ whole genome shotgun (WGS) entry which is preliminary data.</text>
</comment>